<evidence type="ECO:0000256" key="1">
    <source>
        <dbReference type="ARBA" id="ARBA00001947"/>
    </source>
</evidence>
<dbReference type="InterPro" id="IPR005936">
    <property type="entry name" value="FtsH"/>
</dbReference>
<dbReference type="InterPro" id="IPR041569">
    <property type="entry name" value="AAA_lid_3"/>
</dbReference>
<dbReference type="CDD" id="cd19501">
    <property type="entry name" value="RecA-like_FtsH"/>
    <property type="match status" value="1"/>
</dbReference>
<keyword evidence="4" id="KW-0645">Protease</keyword>
<dbReference type="InterPro" id="IPR000642">
    <property type="entry name" value="Peptidase_M41"/>
</dbReference>
<dbReference type="InterPro" id="IPR027417">
    <property type="entry name" value="P-loop_NTPase"/>
</dbReference>
<dbReference type="Pfam" id="PF00004">
    <property type="entry name" value="AAA"/>
    <property type="match status" value="1"/>
</dbReference>
<keyword evidence="9" id="KW-0067">ATP-binding</keyword>
<accession>A0ABN7SM52</accession>
<evidence type="ECO:0000256" key="3">
    <source>
        <dbReference type="ARBA" id="ARBA00010550"/>
    </source>
</evidence>
<comment type="cofactor">
    <cofactor evidence="1">
        <name>Zn(2+)</name>
        <dbReference type="ChEBI" id="CHEBI:29105"/>
    </cofactor>
</comment>
<feature type="compositionally biased region" description="Basic and acidic residues" evidence="11">
    <location>
        <begin position="789"/>
        <end position="804"/>
    </location>
</feature>
<sequence length="804" mass="88360">MRFGNNQLRAALRQLTVFHRSPVVYHQRVLSLGTNFLAPKGFGNFKGKSTKSSGRKSRSSNESKEPASNETPKDDNLKGKEEPEMKEKSFEFKIELGGGGGGKDPKKDPKDNKKKNKNSAAENGPLDNYGFVGDPKSQWLFIGFITSILLSYLYENDLLSSEREVAFTQFLNDLKKGSVESVNVVNREYGTYKTKASNEFIRFPIGSVDQLETQMRVIQSDNEIPYENRVSVNYVTTAKPFSIIANNIFPVMILAYFITKRAKDGQGFGMGGSMPPQTGGKAAKGKKGKQPQAPPNPFNPMGNTTKSTATIIDPEDIDVRFSDVAGCDESKVEIMEFVNFLKHPENYEALGAKIPKGAILNGPPGTGKTLLGKATAGEAGVTFISVNGSEFQEMFVGVGAARVRDMFNTARENSPAILFIDEIDAVGRKRGGRMGSGEADVTLNQILTEMDGFNSIDDNVVVMAATNRLDTLDDALLRPGRFDRQIYIGAPDIKGRAQILKIHLKNKKLAPGMDLEETAKKLAARTPGMAGADLANVCNEGALIAARNAQKHINFIDFNRAIDRVVAGIEKKGSLIKPHEKSKIAHHEAGHAVTGWFLEHADPLVKVTIVPRGKALGFAMYQPSDLNLMPEEQILDRICVSLGGRIAEDIFFNSVTTGASDDLDKVTKMAYAMVTQFGFSKKIGQVNYSNMGDGMNKPYSEETGREIDAEVKAIIDKCWDRTYTLLTEKKDILENLAGRLLEQETIERADLVEILGERPFKEMTTYEEYVEGTGSVDGSIEDDLPEGLKGWKEPAKGDKKEDEK</sequence>
<dbReference type="InterPro" id="IPR003593">
    <property type="entry name" value="AAA+_ATPase"/>
</dbReference>
<evidence type="ECO:0000313" key="14">
    <source>
        <dbReference type="Proteomes" id="UP001158576"/>
    </source>
</evidence>
<dbReference type="InterPro" id="IPR011546">
    <property type="entry name" value="Pept_M41_FtsH_extracell"/>
</dbReference>
<dbReference type="NCBIfam" id="TIGR01241">
    <property type="entry name" value="FtsH_fam"/>
    <property type="match status" value="1"/>
</dbReference>
<keyword evidence="14" id="KW-1185">Reference proteome</keyword>
<dbReference type="PROSITE" id="PS00674">
    <property type="entry name" value="AAA"/>
    <property type="match status" value="1"/>
</dbReference>
<feature type="region of interest" description="Disordered" evidence="11">
    <location>
        <begin position="41"/>
        <end position="128"/>
    </location>
</feature>
<evidence type="ECO:0000256" key="7">
    <source>
        <dbReference type="ARBA" id="ARBA00022801"/>
    </source>
</evidence>
<evidence type="ECO:0000313" key="13">
    <source>
        <dbReference type="EMBL" id="CAG5098207.1"/>
    </source>
</evidence>
<dbReference type="HAMAP" id="MF_01458">
    <property type="entry name" value="FtsH"/>
    <property type="match status" value="1"/>
</dbReference>
<evidence type="ECO:0000256" key="10">
    <source>
        <dbReference type="ARBA" id="ARBA00023049"/>
    </source>
</evidence>
<evidence type="ECO:0000256" key="11">
    <source>
        <dbReference type="SAM" id="MobiDB-lite"/>
    </source>
</evidence>
<dbReference type="Gene3D" id="1.10.8.60">
    <property type="match status" value="1"/>
</dbReference>
<evidence type="ECO:0000256" key="5">
    <source>
        <dbReference type="ARBA" id="ARBA00022723"/>
    </source>
</evidence>
<evidence type="ECO:0000256" key="8">
    <source>
        <dbReference type="ARBA" id="ARBA00022833"/>
    </source>
</evidence>
<dbReference type="Gene3D" id="3.40.1690.20">
    <property type="match status" value="1"/>
</dbReference>
<keyword evidence="10" id="KW-0482">Metalloprotease</keyword>
<evidence type="ECO:0000256" key="6">
    <source>
        <dbReference type="ARBA" id="ARBA00022741"/>
    </source>
</evidence>
<dbReference type="SUPFAM" id="SSF140990">
    <property type="entry name" value="FtsH protease domain-like"/>
    <property type="match status" value="1"/>
</dbReference>
<dbReference type="EMBL" id="OU015569">
    <property type="protein sequence ID" value="CAG5098207.1"/>
    <property type="molecule type" value="Genomic_DNA"/>
</dbReference>
<feature type="region of interest" description="Disordered" evidence="11">
    <location>
        <begin position="268"/>
        <end position="307"/>
    </location>
</feature>
<keyword evidence="5" id="KW-0479">Metal-binding</keyword>
<dbReference type="Pfam" id="PF01434">
    <property type="entry name" value="Peptidase_M41"/>
    <property type="match status" value="1"/>
</dbReference>
<dbReference type="InterPro" id="IPR003960">
    <property type="entry name" value="ATPase_AAA_CS"/>
</dbReference>
<dbReference type="Pfam" id="PF17862">
    <property type="entry name" value="AAA_lid_3"/>
    <property type="match status" value="1"/>
</dbReference>
<dbReference type="InterPro" id="IPR037219">
    <property type="entry name" value="Peptidase_M41-like"/>
</dbReference>
<keyword evidence="8" id="KW-0862">Zinc</keyword>
<comment type="similarity">
    <text evidence="2">In the C-terminal section; belongs to the peptidase M41 family.</text>
</comment>
<dbReference type="PANTHER" id="PTHR43655">
    <property type="entry name" value="ATP-DEPENDENT PROTEASE"/>
    <property type="match status" value="1"/>
</dbReference>
<dbReference type="InterPro" id="IPR050928">
    <property type="entry name" value="ATP-dep_Zn_Metalloprotease"/>
</dbReference>
<dbReference type="InterPro" id="IPR003959">
    <property type="entry name" value="ATPase_AAA_core"/>
</dbReference>
<reference evidence="13 14" key="1">
    <citation type="submission" date="2021-04" db="EMBL/GenBank/DDBJ databases">
        <authorList>
            <person name="Bliznina A."/>
        </authorList>
    </citation>
    <scope>NUCLEOTIDE SEQUENCE [LARGE SCALE GENOMIC DNA]</scope>
</reference>
<dbReference type="Gene3D" id="3.40.50.300">
    <property type="entry name" value="P-loop containing nucleotide triphosphate hydrolases"/>
    <property type="match status" value="1"/>
</dbReference>
<evidence type="ECO:0000256" key="4">
    <source>
        <dbReference type="ARBA" id="ARBA00022670"/>
    </source>
</evidence>
<evidence type="ECO:0000256" key="9">
    <source>
        <dbReference type="ARBA" id="ARBA00022840"/>
    </source>
</evidence>
<feature type="compositionally biased region" description="Basic and acidic residues" evidence="11">
    <location>
        <begin position="59"/>
        <end position="94"/>
    </location>
</feature>
<dbReference type="PANTHER" id="PTHR43655:SF2">
    <property type="entry name" value="AFG3 LIKE MATRIX AAA PEPTIDASE SUBUNIT 2, ISOFORM A"/>
    <property type="match status" value="1"/>
</dbReference>
<gene>
    <name evidence="13" type="ORF">OKIOD_LOCUS7019</name>
</gene>
<keyword evidence="7" id="KW-0378">Hydrolase</keyword>
<evidence type="ECO:0000256" key="2">
    <source>
        <dbReference type="ARBA" id="ARBA00010044"/>
    </source>
</evidence>
<evidence type="ECO:0000259" key="12">
    <source>
        <dbReference type="SMART" id="SM00382"/>
    </source>
</evidence>
<dbReference type="SUPFAM" id="SSF52540">
    <property type="entry name" value="P-loop containing nucleoside triphosphate hydrolases"/>
    <property type="match status" value="1"/>
</dbReference>
<keyword evidence="6" id="KW-0547">Nucleotide-binding</keyword>
<dbReference type="SMART" id="SM00382">
    <property type="entry name" value="AAA"/>
    <property type="match status" value="1"/>
</dbReference>
<dbReference type="Pfam" id="PF06480">
    <property type="entry name" value="FtsH_ext"/>
    <property type="match status" value="1"/>
</dbReference>
<proteinExistence type="inferred from homology"/>
<protein>
    <submittedName>
        <fullName evidence="13">Oidioi.mRNA.OKI2018_I69.XSR.g15461.t1.cds</fullName>
    </submittedName>
</protein>
<feature type="domain" description="AAA+ ATPase" evidence="12">
    <location>
        <begin position="354"/>
        <end position="492"/>
    </location>
</feature>
<name>A0ABN7SM52_OIKDI</name>
<organism evidence="13 14">
    <name type="scientific">Oikopleura dioica</name>
    <name type="common">Tunicate</name>
    <dbReference type="NCBI Taxonomy" id="34765"/>
    <lineage>
        <taxon>Eukaryota</taxon>
        <taxon>Metazoa</taxon>
        <taxon>Chordata</taxon>
        <taxon>Tunicata</taxon>
        <taxon>Appendicularia</taxon>
        <taxon>Copelata</taxon>
        <taxon>Oikopleuridae</taxon>
        <taxon>Oikopleura</taxon>
    </lineage>
</organism>
<comment type="similarity">
    <text evidence="3">In the N-terminal section; belongs to the AAA ATPase family.</text>
</comment>
<feature type="region of interest" description="Disordered" evidence="11">
    <location>
        <begin position="771"/>
        <end position="804"/>
    </location>
</feature>
<dbReference type="Gene3D" id="1.20.58.760">
    <property type="entry name" value="Peptidase M41"/>
    <property type="match status" value="1"/>
</dbReference>
<dbReference type="Proteomes" id="UP001158576">
    <property type="component" value="Chromosome XSR"/>
</dbReference>